<comment type="subunit">
    <text evidence="14">Homodimer.</text>
</comment>
<comment type="pathway">
    <text evidence="4 14">Cofactor biosynthesis; riboflavin biosynthesis; 2-hydroxy-3-oxobutyl phosphate from D-ribulose 5-phosphate: step 1/1.</text>
</comment>
<evidence type="ECO:0000256" key="9">
    <source>
        <dbReference type="ARBA" id="ARBA00022619"/>
    </source>
</evidence>
<dbReference type="InterPro" id="IPR032677">
    <property type="entry name" value="GTP_cyclohydro_II"/>
</dbReference>
<keyword evidence="9 14" id="KW-0686">Riboflavin biosynthesis</keyword>
<dbReference type="UniPathway" id="UPA00275">
    <property type="reaction ID" value="UER00399"/>
</dbReference>
<dbReference type="GO" id="GO:0000287">
    <property type="term" value="F:magnesium ion binding"/>
    <property type="evidence" value="ECO:0007669"/>
    <property type="project" value="UniProtKB-UniRule"/>
</dbReference>
<dbReference type="FunFam" id="3.90.870.10:FF:000001">
    <property type="entry name" value="Riboflavin biosynthesis protein RibBA"/>
    <property type="match status" value="1"/>
</dbReference>
<evidence type="ECO:0000256" key="6">
    <source>
        <dbReference type="ARBA" id="ARBA00008976"/>
    </source>
</evidence>
<dbReference type="HAMAP" id="MF_00180">
    <property type="entry name" value="RibB"/>
    <property type="match status" value="1"/>
</dbReference>
<evidence type="ECO:0000256" key="5">
    <source>
        <dbReference type="ARBA" id="ARBA00005520"/>
    </source>
</evidence>
<evidence type="ECO:0000313" key="17">
    <source>
        <dbReference type="Proteomes" id="UP000237968"/>
    </source>
</evidence>
<feature type="binding site" evidence="14">
    <location>
        <position position="32"/>
    </location>
    <ligand>
        <name>Mg(2+)</name>
        <dbReference type="ChEBI" id="CHEBI:18420"/>
        <label>2</label>
    </ligand>
</feature>
<comment type="cofactor">
    <cofactor evidence="14">
        <name>Mg(2+)</name>
        <dbReference type="ChEBI" id="CHEBI:18420"/>
    </cofactor>
    <cofactor evidence="14">
        <name>Mn(2+)</name>
        <dbReference type="ChEBI" id="CHEBI:29035"/>
    </cofactor>
    <text evidence="14">Binds 2 divalent metal cations per subunit. Magnesium or manganese.</text>
</comment>
<evidence type="ECO:0000256" key="12">
    <source>
        <dbReference type="ARBA" id="ARBA00023211"/>
    </source>
</evidence>
<comment type="similarity">
    <text evidence="14">Belongs to the DHBP synthase family.</text>
</comment>
<dbReference type="NCBIfam" id="TIGR00506">
    <property type="entry name" value="ribB"/>
    <property type="match status" value="1"/>
</dbReference>
<evidence type="ECO:0000256" key="4">
    <source>
        <dbReference type="ARBA" id="ARBA00004904"/>
    </source>
</evidence>
<accession>A0A2S9XCH9</accession>
<comment type="similarity">
    <text evidence="6">In the C-terminal section; belongs to the GTP cyclohydrolase II family.</text>
</comment>
<dbReference type="RefSeq" id="WP_106395530.1">
    <property type="nucleotide sequence ID" value="NZ_PVNK01000278.1"/>
</dbReference>
<keyword evidence="13 14" id="KW-0456">Lyase</keyword>
<organism evidence="16 17">
    <name type="scientific">Enhygromyxa salina</name>
    <dbReference type="NCBI Taxonomy" id="215803"/>
    <lineage>
        <taxon>Bacteria</taxon>
        <taxon>Pseudomonadati</taxon>
        <taxon>Myxococcota</taxon>
        <taxon>Polyangia</taxon>
        <taxon>Nannocystales</taxon>
        <taxon>Nannocystaceae</taxon>
        <taxon>Enhygromyxa</taxon>
    </lineage>
</organism>
<evidence type="ECO:0000256" key="7">
    <source>
        <dbReference type="ARBA" id="ARBA00012153"/>
    </source>
</evidence>
<dbReference type="GO" id="GO:0009231">
    <property type="term" value="P:riboflavin biosynthetic process"/>
    <property type="evidence" value="ECO:0007669"/>
    <property type="project" value="UniProtKB-UniRule"/>
</dbReference>
<evidence type="ECO:0000256" key="1">
    <source>
        <dbReference type="ARBA" id="ARBA00000141"/>
    </source>
</evidence>
<evidence type="ECO:0000313" key="16">
    <source>
        <dbReference type="EMBL" id="PRP90557.1"/>
    </source>
</evidence>
<dbReference type="SUPFAM" id="SSF55821">
    <property type="entry name" value="YrdC/RibB"/>
    <property type="match status" value="1"/>
</dbReference>
<feature type="binding site" evidence="14">
    <location>
        <position position="32"/>
    </location>
    <ligand>
        <name>Mg(2+)</name>
        <dbReference type="ChEBI" id="CHEBI:18420"/>
        <label>1</label>
    </ligand>
</feature>
<dbReference type="InterPro" id="IPR036144">
    <property type="entry name" value="RibA-like_sf"/>
</dbReference>
<keyword evidence="10 14" id="KW-0479">Metal-binding</keyword>
<dbReference type="Proteomes" id="UP000237968">
    <property type="component" value="Unassembled WGS sequence"/>
</dbReference>
<keyword evidence="12 14" id="KW-0464">Manganese</keyword>
<dbReference type="PANTHER" id="PTHR21327">
    <property type="entry name" value="GTP CYCLOHYDROLASE II-RELATED"/>
    <property type="match status" value="1"/>
</dbReference>
<comment type="catalytic activity">
    <reaction evidence="1 14">
        <text>D-ribulose 5-phosphate = (2S)-2-hydroxy-3-oxobutyl phosphate + formate + H(+)</text>
        <dbReference type="Rhea" id="RHEA:18457"/>
        <dbReference type="ChEBI" id="CHEBI:15378"/>
        <dbReference type="ChEBI" id="CHEBI:15740"/>
        <dbReference type="ChEBI" id="CHEBI:58121"/>
        <dbReference type="ChEBI" id="CHEBI:58830"/>
        <dbReference type="EC" id="4.1.99.12"/>
    </reaction>
</comment>
<evidence type="ECO:0000256" key="14">
    <source>
        <dbReference type="HAMAP-Rule" id="MF_00180"/>
    </source>
</evidence>
<protein>
    <recommendedName>
        <fullName evidence="8 14">3,4-dihydroxy-2-butanone 4-phosphate synthase</fullName>
        <shortName evidence="14">DHBP synthase</shortName>
        <ecNumber evidence="7 14">4.1.99.12</ecNumber>
    </recommendedName>
</protein>
<dbReference type="Gene3D" id="3.90.870.10">
    <property type="entry name" value="DHBP synthase"/>
    <property type="match status" value="1"/>
</dbReference>
<dbReference type="GO" id="GO:0008686">
    <property type="term" value="F:3,4-dihydroxy-2-butanone-4-phosphate synthase activity"/>
    <property type="evidence" value="ECO:0007669"/>
    <property type="project" value="UniProtKB-UniRule"/>
</dbReference>
<feature type="binding site" evidence="14">
    <location>
        <position position="36"/>
    </location>
    <ligand>
        <name>D-ribulose 5-phosphate</name>
        <dbReference type="ChEBI" id="CHEBI:58121"/>
    </ligand>
</feature>
<dbReference type="InterPro" id="IPR017945">
    <property type="entry name" value="DHBP_synth_RibB-like_a/b_dom"/>
</dbReference>
<evidence type="ECO:0000256" key="8">
    <source>
        <dbReference type="ARBA" id="ARBA00018836"/>
    </source>
</evidence>
<evidence type="ECO:0000259" key="15">
    <source>
        <dbReference type="Pfam" id="PF00925"/>
    </source>
</evidence>
<dbReference type="PIRSF" id="PIRSF001259">
    <property type="entry name" value="RibA"/>
    <property type="match status" value="1"/>
</dbReference>
<dbReference type="GO" id="GO:0005829">
    <property type="term" value="C:cytosol"/>
    <property type="evidence" value="ECO:0007669"/>
    <property type="project" value="TreeGrafter"/>
</dbReference>
<evidence type="ECO:0000256" key="2">
    <source>
        <dbReference type="ARBA" id="ARBA00001936"/>
    </source>
</evidence>
<evidence type="ECO:0000256" key="3">
    <source>
        <dbReference type="ARBA" id="ARBA00002284"/>
    </source>
</evidence>
<gene>
    <name evidence="16" type="primary">ribBA</name>
    <name evidence="14" type="synonym">ribB</name>
    <name evidence="16" type="ORF">ENSA5_63600</name>
</gene>
<sequence length="381" mass="40744">MSKQNPFERVEHAIDVTRRGGMVIMVDDEDRENEGDLVIAAQHCDADAVNFMTKHGRGLICLSLVAERIEQLGLPMMVPTDPGSMGTAFTVSIEARRGVTTGISAGDRAETIRVAHDPKYGADDIVSPGHIFPLRAQPGGVLVRSGHTEGSVDLARLAGCSAAGVICEIMRDDGEMARMDDLEAFGREHGLPTVCIADLIEYRLQRESLVEEVAAAPFVSAVLGISESEGWTVRSFRSLVRPVSRFLTLSKGSIDDSAPVLLRAQRAQLVGDVFGFGDDSASRIRSALARIDEAGRGVFLYVLGGQELDAADELLFNGARGGAPVSPGLRPRESGFREFGLGAQVLKHMGVKAIRVLTNNPRKIVGLEGFGIEVVGSVELG</sequence>
<dbReference type="PANTHER" id="PTHR21327:SF18">
    <property type="entry name" value="3,4-DIHYDROXY-2-BUTANONE 4-PHOSPHATE SYNTHASE"/>
    <property type="match status" value="1"/>
</dbReference>
<feature type="binding site" evidence="14">
    <location>
        <begin position="31"/>
        <end position="32"/>
    </location>
    <ligand>
        <name>D-ribulose 5-phosphate</name>
        <dbReference type="ChEBI" id="CHEBI:58121"/>
    </ligand>
</feature>
<dbReference type="EC" id="4.1.99.12" evidence="7 14"/>
<dbReference type="EMBL" id="PVNK01000278">
    <property type="protein sequence ID" value="PRP90557.1"/>
    <property type="molecule type" value="Genomic_DNA"/>
</dbReference>
<evidence type="ECO:0000256" key="11">
    <source>
        <dbReference type="ARBA" id="ARBA00022842"/>
    </source>
</evidence>
<dbReference type="InterPro" id="IPR000422">
    <property type="entry name" value="DHBP_synthase_RibB"/>
</dbReference>
<dbReference type="Pfam" id="PF00926">
    <property type="entry name" value="DHBP_synthase"/>
    <property type="match status" value="1"/>
</dbReference>
<proteinExistence type="inferred from homology"/>
<comment type="caution">
    <text evidence="16">The sequence shown here is derived from an EMBL/GenBank/DDBJ whole genome shotgun (WGS) entry which is preliminary data.</text>
</comment>
<comment type="function">
    <text evidence="3 14">Catalyzes the conversion of D-ribulose 5-phosphate to formate and 3,4-dihydroxy-2-butanone 4-phosphate.</text>
</comment>
<dbReference type="OrthoDB" id="9793111at2"/>
<evidence type="ECO:0000256" key="13">
    <source>
        <dbReference type="ARBA" id="ARBA00023239"/>
    </source>
</evidence>
<feature type="site" description="Essential for catalytic activity" evidence="14">
    <location>
        <position position="130"/>
    </location>
</feature>
<dbReference type="Pfam" id="PF00925">
    <property type="entry name" value="GTP_cyclohydro2"/>
    <property type="match status" value="1"/>
</dbReference>
<dbReference type="GO" id="GO:0030145">
    <property type="term" value="F:manganese ion binding"/>
    <property type="evidence" value="ECO:0007669"/>
    <property type="project" value="UniProtKB-UniRule"/>
</dbReference>
<feature type="binding site" evidence="14">
    <location>
        <position position="147"/>
    </location>
    <ligand>
        <name>Mg(2+)</name>
        <dbReference type="ChEBI" id="CHEBI:18420"/>
        <label>2</label>
    </ligand>
</feature>
<keyword evidence="11 14" id="KW-0460">Magnesium</keyword>
<keyword evidence="17" id="KW-1185">Reference proteome</keyword>
<evidence type="ECO:0000256" key="10">
    <source>
        <dbReference type="ARBA" id="ARBA00022723"/>
    </source>
</evidence>
<feature type="binding site" evidence="14">
    <location>
        <begin position="144"/>
        <end position="148"/>
    </location>
    <ligand>
        <name>D-ribulose 5-phosphate</name>
        <dbReference type="ChEBI" id="CHEBI:58121"/>
    </ligand>
</feature>
<reference evidence="16 17" key="1">
    <citation type="submission" date="2018-03" db="EMBL/GenBank/DDBJ databases">
        <title>Draft Genome Sequences of the Obligatory Marine Myxobacteria Enhygromyxa salina SWB005.</title>
        <authorList>
            <person name="Poehlein A."/>
            <person name="Moghaddam J.A."/>
            <person name="Harms H."/>
            <person name="Alanjari M."/>
            <person name="Koenig G.M."/>
            <person name="Daniel R."/>
            <person name="Schaeberle T.F."/>
        </authorList>
    </citation>
    <scope>NUCLEOTIDE SEQUENCE [LARGE SCALE GENOMIC DNA]</scope>
    <source>
        <strain evidence="16 17">SWB005</strain>
    </source>
</reference>
<dbReference type="SUPFAM" id="SSF142695">
    <property type="entry name" value="RibA-like"/>
    <property type="match status" value="1"/>
</dbReference>
<comment type="cofactor">
    <cofactor evidence="2">
        <name>Mn(2+)</name>
        <dbReference type="ChEBI" id="CHEBI:29035"/>
    </cofactor>
</comment>
<name>A0A2S9XCH9_9BACT</name>
<dbReference type="Gene3D" id="3.40.50.10990">
    <property type="entry name" value="GTP cyclohydrolase II"/>
    <property type="match status" value="1"/>
</dbReference>
<dbReference type="AlphaFoldDB" id="A0A2S9XCH9"/>
<comment type="similarity">
    <text evidence="5">In the N-terminal section; belongs to the DHBP synthase family.</text>
</comment>
<feature type="domain" description="GTP cyclohydrolase II" evidence="15">
    <location>
        <begin position="231"/>
        <end position="378"/>
    </location>
</feature>
<feature type="site" description="Essential for catalytic activity" evidence="14">
    <location>
        <position position="168"/>
    </location>
</feature>